<dbReference type="Pfam" id="PF13920">
    <property type="entry name" value="zf-C3HC4_3"/>
    <property type="match status" value="1"/>
</dbReference>
<reference evidence="4 5" key="1">
    <citation type="journal article" date="2018" name="Nat. Genet.">
        <title>The Rosa genome provides new insights in the design of modern roses.</title>
        <authorList>
            <person name="Bendahmane M."/>
        </authorList>
    </citation>
    <scope>NUCLEOTIDE SEQUENCE [LARGE SCALE GENOMIC DNA]</scope>
    <source>
        <strain evidence="5">cv. Old Blush</strain>
    </source>
</reference>
<dbReference type="SUPFAM" id="SSF57850">
    <property type="entry name" value="RING/U-box"/>
    <property type="match status" value="1"/>
</dbReference>
<dbReference type="GO" id="GO:0016567">
    <property type="term" value="P:protein ubiquitination"/>
    <property type="evidence" value="ECO:0007669"/>
    <property type="project" value="TreeGrafter"/>
</dbReference>
<sequence length="666" mass="73262">MGLPGGSSSGSGGRSGGIYNSVKFKLARSSAAASSSTIGTECYPSLDKVREALKHAGLEVCYLIIGIHFTENNHGTGDPYEKAISIIEKTLEPFDADNLYHCFGFGDGKAEEAFSFRNDHSPCKGIKEVLACYNNIVPNVTLSGPTSFAAVINAAVDIVDKSFGQFHTLVLVADNQVTKSFFNPKSQRLSPEGIKTAESIINASSYPLSIILVGVGYGSCEHMKEFQNIIPKRRFNNFQFINFTDIENCMSDATPSMKEAAFAFAALKETPKQYKAALQLELIGNITGKAREVVPRSPPVPHTHHAPATSEQSNLLEPVSDERCRREVTDALWKGLESFNFIVGIDFTKSNEWTGNMRFNIQNLHASGDTPNPYERVISLLGKTFASPFQKDDFIHCFGFGDVTTVDHEVFSFHGDYSPCYGFDEVLCCYKRIVRMVELAGRASYAPVIEAAVDIVERSGGQYHVLVIIAAGQVTKSTHTSKMELSPQEDETIRSIADASSYPLFIIVVGVGDGPWEDMKKFEDKIPVRGNFQFVNFTEIMSLHSTTSEKQAAFALAARAEVPIHYMTAVERGLLGRRTGKANKIIPRPPPVPKTNCAPPTHEPSDHSPSVMDYRRMTDCCSVCLDSAKDLAFGCGHMTCRECGFRISKCPICRQPILSRLRLYNV</sequence>
<proteinExistence type="predicted"/>
<dbReference type="Gramene" id="PRQ30307">
    <property type="protein sequence ID" value="PRQ30307"/>
    <property type="gene ID" value="RchiOBHm_Chr5g0023181"/>
</dbReference>
<dbReference type="GO" id="GO:0008270">
    <property type="term" value="F:zinc ion binding"/>
    <property type="evidence" value="ECO:0007669"/>
    <property type="project" value="UniProtKB-KW"/>
</dbReference>
<evidence type="ECO:0000259" key="3">
    <source>
        <dbReference type="PROSITE" id="PS50089"/>
    </source>
</evidence>
<dbReference type="SMR" id="A0A2P6Q812"/>
<protein>
    <submittedName>
        <fullName evidence="4">Putative transcription factor C2H2 family</fullName>
    </submittedName>
</protein>
<keyword evidence="1" id="KW-0863">Zinc-finger</keyword>
<dbReference type="Proteomes" id="UP000238479">
    <property type="component" value="Chromosome 5"/>
</dbReference>
<keyword evidence="1" id="KW-0479">Metal-binding</keyword>
<feature type="domain" description="RING-type" evidence="3">
    <location>
        <begin position="621"/>
        <end position="654"/>
    </location>
</feature>
<dbReference type="PANTHER" id="PTHR45751:SF16">
    <property type="entry name" value="E3 UBIQUITIN-PROTEIN LIGASE RGLG4"/>
    <property type="match status" value="1"/>
</dbReference>
<dbReference type="OrthoDB" id="1717196at2759"/>
<dbReference type="InterPro" id="IPR036465">
    <property type="entry name" value="vWFA_dom_sf"/>
</dbReference>
<dbReference type="SMART" id="SM00184">
    <property type="entry name" value="RING"/>
    <property type="match status" value="1"/>
</dbReference>
<organism evidence="4 5">
    <name type="scientific">Rosa chinensis</name>
    <name type="common">China rose</name>
    <dbReference type="NCBI Taxonomy" id="74649"/>
    <lineage>
        <taxon>Eukaryota</taxon>
        <taxon>Viridiplantae</taxon>
        <taxon>Streptophyta</taxon>
        <taxon>Embryophyta</taxon>
        <taxon>Tracheophyta</taxon>
        <taxon>Spermatophyta</taxon>
        <taxon>Magnoliopsida</taxon>
        <taxon>eudicotyledons</taxon>
        <taxon>Gunneridae</taxon>
        <taxon>Pentapetalae</taxon>
        <taxon>rosids</taxon>
        <taxon>fabids</taxon>
        <taxon>Rosales</taxon>
        <taxon>Rosaceae</taxon>
        <taxon>Rosoideae</taxon>
        <taxon>Rosoideae incertae sedis</taxon>
        <taxon>Rosa</taxon>
    </lineage>
</organism>
<dbReference type="GO" id="GO:0004842">
    <property type="term" value="F:ubiquitin-protein transferase activity"/>
    <property type="evidence" value="ECO:0007669"/>
    <property type="project" value="TreeGrafter"/>
</dbReference>
<name>A0A2P6Q812_ROSCH</name>
<dbReference type="Pfam" id="PF07002">
    <property type="entry name" value="Copine"/>
    <property type="match status" value="2"/>
</dbReference>
<dbReference type="GO" id="GO:0005634">
    <property type="term" value="C:nucleus"/>
    <property type="evidence" value="ECO:0007669"/>
    <property type="project" value="TreeGrafter"/>
</dbReference>
<evidence type="ECO:0000256" key="1">
    <source>
        <dbReference type="PROSITE-ProRule" id="PRU00175"/>
    </source>
</evidence>
<dbReference type="AlphaFoldDB" id="A0A2P6Q812"/>
<evidence type="ECO:0000256" key="2">
    <source>
        <dbReference type="SAM" id="MobiDB-lite"/>
    </source>
</evidence>
<dbReference type="EMBL" id="PDCK01000043">
    <property type="protein sequence ID" value="PRQ30307.1"/>
    <property type="molecule type" value="Genomic_DNA"/>
</dbReference>
<gene>
    <name evidence="4" type="ORF">RchiOBHm_Chr5g0023181</name>
</gene>
<dbReference type="InterPro" id="IPR001841">
    <property type="entry name" value="Znf_RING"/>
</dbReference>
<comment type="caution">
    <text evidence="4">The sequence shown here is derived from an EMBL/GenBank/DDBJ whole genome shotgun (WGS) entry which is preliminary data.</text>
</comment>
<dbReference type="OMA" id="APMIEMG"/>
<dbReference type="PANTHER" id="PTHR45751">
    <property type="entry name" value="COPINE FAMILY PROTEIN 1"/>
    <property type="match status" value="1"/>
</dbReference>
<feature type="region of interest" description="Disordered" evidence="2">
    <location>
        <begin position="581"/>
        <end position="609"/>
    </location>
</feature>
<evidence type="ECO:0000313" key="4">
    <source>
        <dbReference type="EMBL" id="PRQ30307.1"/>
    </source>
</evidence>
<dbReference type="Gene3D" id="3.30.40.10">
    <property type="entry name" value="Zinc/RING finger domain, C3HC4 (zinc finger)"/>
    <property type="match status" value="1"/>
</dbReference>
<keyword evidence="5" id="KW-1185">Reference proteome</keyword>
<dbReference type="PROSITE" id="PS50089">
    <property type="entry name" value="ZF_RING_2"/>
    <property type="match status" value="1"/>
</dbReference>
<evidence type="ECO:0000313" key="5">
    <source>
        <dbReference type="Proteomes" id="UP000238479"/>
    </source>
</evidence>
<feature type="region of interest" description="Disordered" evidence="2">
    <location>
        <begin position="293"/>
        <end position="318"/>
    </location>
</feature>
<accession>A0A2P6Q812</accession>
<keyword evidence="1" id="KW-0862">Zinc</keyword>
<dbReference type="InterPro" id="IPR052079">
    <property type="entry name" value="E3_ligase/Copine_domain"/>
</dbReference>
<dbReference type="SUPFAM" id="SSF53300">
    <property type="entry name" value="vWA-like"/>
    <property type="match status" value="2"/>
</dbReference>
<dbReference type="InterPro" id="IPR010734">
    <property type="entry name" value="Copine_C"/>
</dbReference>
<dbReference type="InterPro" id="IPR013083">
    <property type="entry name" value="Znf_RING/FYVE/PHD"/>
</dbReference>